<accession>A0A1I8EZ32</accession>
<evidence type="ECO:0000256" key="1">
    <source>
        <dbReference type="ARBA" id="ARBA00004123"/>
    </source>
</evidence>
<reference evidence="13" key="1">
    <citation type="submission" date="2016-11" db="UniProtKB">
        <authorList>
            <consortium name="WormBaseParasite"/>
        </authorList>
    </citation>
    <scope>IDENTIFICATION</scope>
    <source>
        <strain evidence="13">pt0022</strain>
    </source>
</reference>
<dbReference type="PANTHER" id="PTHR47958">
    <property type="entry name" value="ATP-DEPENDENT RNA HELICASE DBP3"/>
    <property type="match status" value="1"/>
</dbReference>
<dbReference type="Gene3D" id="3.40.50.300">
    <property type="entry name" value="P-loop containing nucleotide triphosphate hydrolases"/>
    <property type="match status" value="2"/>
</dbReference>
<evidence type="ECO:0000313" key="13">
    <source>
        <dbReference type="WBParaSite" id="maker-PairedContig_6321-snap-gene-0.5-mRNA-1"/>
    </source>
</evidence>
<dbReference type="SMART" id="SM00487">
    <property type="entry name" value="DEXDc"/>
    <property type="match status" value="1"/>
</dbReference>
<dbReference type="InterPro" id="IPR001650">
    <property type="entry name" value="Helicase_C-like"/>
</dbReference>
<feature type="domain" description="Helicase ATP-binding" evidence="10">
    <location>
        <begin position="73"/>
        <end position="246"/>
    </location>
</feature>
<keyword evidence="3" id="KW-0547">Nucleotide-binding</keyword>
<feature type="domain" description="DEAD-box RNA helicase Q" evidence="12">
    <location>
        <begin position="42"/>
        <end position="70"/>
    </location>
</feature>
<dbReference type="CDD" id="cd17950">
    <property type="entry name" value="DEADc_DDX39"/>
    <property type="match status" value="1"/>
</dbReference>
<dbReference type="FunFam" id="3.40.50.300:FF:000111">
    <property type="entry name" value="DEAD-box ATP-dependent RNA helicase"/>
    <property type="match status" value="1"/>
</dbReference>
<dbReference type="SUPFAM" id="SSF52540">
    <property type="entry name" value="P-loop containing nucleoside triphosphate hydrolases"/>
    <property type="match status" value="1"/>
</dbReference>
<dbReference type="InterPro" id="IPR027417">
    <property type="entry name" value="P-loop_NTPase"/>
</dbReference>
<dbReference type="EC" id="3.6.4.13" evidence="2"/>
<dbReference type="InterPro" id="IPR011545">
    <property type="entry name" value="DEAD/DEAH_box_helicase_dom"/>
</dbReference>
<proteinExistence type="inferred from homology"/>
<dbReference type="PROSITE" id="PS51192">
    <property type="entry name" value="HELICASE_ATP_BIND_1"/>
    <property type="match status" value="1"/>
</dbReference>
<feature type="domain" description="Helicase C-terminal" evidence="11">
    <location>
        <begin position="295"/>
        <end position="440"/>
    </location>
</feature>
<dbReference type="InterPro" id="IPR014014">
    <property type="entry name" value="RNA_helicase_DEAD_Q_motif"/>
</dbReference>
<evidence type="ECO:0000256" key="5">
    <source>
        <dbReference type="ARBA" id="ARBA00022806"/>
    </source>
</evidence>
<evidence type="ECO:0000256" key="4">
    <source>
        <dbReference type="ARBA" id="ARBA00022801"/>
    </source>
</evidence>
<dbReference type="PROSITE" id="PS51194">
    <property type="entry name" value="HELICASE_CTER"/>
    <property type="match status" value="1"/>
</dbReference>
<dbReference type="CDD" id="cd18787">
    <property type="entry name" value="SF2_C_DEAD"/>
    <property type="match status" value="1"/>
</dbReference>
<keyword evidence="7" id="KW-0539">Nucleus</keyword>
<comment type="similarity">
    <text evidence="8">Belongs to the DEAD box helicase family. DECD subfamily.</text>
</comment>
<dbReference type="GO" id="GO:0016787">
    <property type="term" value="F:hydrolase activity"/>
    <property type="evidence" value="ECO:0007669"/>
    <property type="project" value="UniProtKB-KW"/>
</dbReference>
<dbReference type="GO" id="GO:0003724">
    <property type="term" value="F:RNA helicase activity"/>
    <property type="evidence" value="ECO:0007669"/>
    <property type="project" value="UniProtKB-EC"/>
</dbReference>
<dbReference type="Pfam" id="PF00270">
    <property type="entry name" value="DEAD"/>
    <property type="match status" value="1"/>
</dbReference>
<dbReference type="SMART" id="SM00490">
    <property type="entry name" value="HELICc"/>
    <property type="match status" value="1"/>
</dbReference>
<dbReference type="FunFam" id="3.40.50.300:FF:000168">
    <property type="entry name" value="DEAD-box ATP-dependent RNA helicase 56-like"/>
    <property type="match status" value="1"/>
</dbReference>
<evidence type="ECO:0000256" key="2">
    <source>
        <dbReference type="ARBA" id="ARBA00012552"/>
    </source>
</evidence>
<protein>
    <recommendedName>
        <fullName evidence="2">RNA helicase</fullName>
        <ecNumber evidence="2">3.6.4.13</ecNumber>
    </recommendedName>
</protein>
<evidence type="ECO:0000256" key="7">
    <source>
        <dbReference type="ARBA" id="ARBA00023242"/>
    </source>
</evidence>
<dbReference type="STRING" id="6293.A0A1I8EZ32"/>
<evidence type="ECO:0000259" key="11">
    <source>
        <dbReference type="PROSITE" id="PS51194"/>
    </source>
</evidence>
<dbReference type="AlphaFoldDB" id="A0A1I8EZ32"/>
<keyword evidence="6" id="KW-0067">ATP-binding</keyword>
<evidence type="ECO:0000259" key="12">
    <source>
        <dbReference type="PROSITE" id="PS51195"/>
    </source>
</evidence>
<keyword evidence="5" id="KW-0347">Helicase</keyword>
<sequence>MDEDQLLDYEEEQEEMIDGNKAENGSVTDKKIKGTYASIHSSGFRDFLLKPELLRAIVDCGFEHPSEVQHECIPQAILGMDIVCQAKSGMGKTAVFVLATLQQLEPVDGEVSVLVMCHTRELAFQISKEYERFSKYIPGVRITVFFGGIPIKNDEEILKNNAPHIVVGTPGRTLQLARKGNLKLKNIKYFVLDECDKMIGDNDMRRDVQEIVKMTPQEKQVMMFSATLSRDLRVVCKKFMQDSVTMMRDYWSFKQFFSDLYRQPMEVYVDDEAKLTLHGLQQHYVKLKEIEKNKKLLELLDQLEFNQVVIFVRSVQRCDALHTLLSEQNFPSIAIHRGMQQEERLSRYQQFKDFQKRILIATNLFGRGMDIERVNIVFNYDMPEDSDTYLHRVARAGRFGTKGLAITFVSDENDAKILNDVQDRFDVNVTELPAEIEVATYMLFGK</sequence>
<dbReference type="Pfam" id="PF00271">
    <property type="entry name" value="Helicase_C"/>
    <property type="match status" value="1"/>
</dbReference>
<organism evidence="13">
    <name type="scientific">Wuchereria bancrofti</name>
    <dbReference type="NCBI Taxonomy" id="6293"/>
    <lineage>
        <taxon>Eukaryota</taxon>
        <taxon>Metazoa</taxon>
        <taxon>Ecdysozoa</taxon>
        <taxon>Nematoda</taxon>
        <taxon>Chromadorea</taxon>
        <taxon>Rhabditida</taxon>
        <taxon>Spirurina</taxon>
        <taxon>Spiruromorpha</taxon>
        <taxon>Filarioidea</taxon>
        <taxon>Onchocercidae</taxon>
        <taxon>Wuchereria</taxon>
    </lineage>
</organism>
<dbReference type="PROSITE" id="PS51195">
    <property type="entry name" value="Q_MOTIF"/>
    <property type="match status" value="1"/>
</dbReference>
<keyword evidence="4" id="KW-0378">Hydrolase</keyword>
<evidence type="ECO:0000256" key="6">
    <source>
        <dbReference type="ARBA" id="ARBA00022840"/>
    </source>
</evidence>
<feature type="short sequence motif" description="Q motif" evidence="9">
    <location>
        <begin position="42"/>
        <end position="70"/>
    </location>
</feature>
<dbReference type="GO" id="GO:0005634">
    <property type="term" value="C:nucleus"/>
    <property type="evidence" value="ECO:0007669"/>
    <property type="project" value="UniProtKB-SubCell"/>
</dbReference>
<evidence type="ECO:0000259" key="10">
    <source>
        <dbReference type="PROSITE" id="PS51192"/>
    </source>
</evidence>
<evidence type="ECO:0000256" key="9">
    <source>
        <dbReference type="PROSITE-ProRule" id="PRU00552"/>
    </source>
</evidence>
<evidence type="ECO:0000256" key="3">
    <source>
        <dbReference type="ARBA" id="ARBA00022741"/>
    </source>
</evidence>
<dbReference type="InterPro" id="IPR014001">
    <property type="entry name" value="Helicase_ATP-bd"/>
</dbReference>
<name>A0A1I8EZ32_WUCBA</name>
<comment type="subcellular location">
    <subcellularLocation>
        <location evidence="1">Nucleus</location>
    </subcellularLocation>
</comment>
<dbReference type="WBParaSite" id="maker-PairedContig_6321-snap-gene-0.5-mRNA-1">
    <property type="protein sequence ID" value="maker-PairedContig_6321-snap-gene-0.5-mRNA-1"/>
    <property type="gene ID" value="maker-PairedContig_6321-snap-gene-0.5"/>
</dbReference>
<evidence type="ECO:0000256" key="8">
    <source>
        <dbReference type="ARBA" id="ARBA00038213"/>
    </source>
</evidence>
<dbReference type="GO" id="GO:0005524">
    <property type="term" value="F:ATP binding"/>
    <property type="evidence" value="ECO:0007669"/>
    <property type="project" value="UniProtKB-KW"/>
</dbReference>
<dbReference type="GO" id="GO:0003676">
    <property type="term" value="F:nucleic acid binding"/>
    <property type="evidence" value="ECO:0007669"/>
    <property type="project" value="InterPro"/>
</dbReference>